<sequence>MAGPMAILSMEFRNVIGRQRRAKGDKDEVQRPIRSLTCWLTYWLTGLISFLCIQVSGLRWKWTLHRQETRLAEWCRPNWSLDYTLSLSGSSPVSSFLSPFWGVVDDHELITGLEPR</sequence>
<name>A0A1D8NIX6_YARLL</name>
<evidence type="ECO:0000313" key="1">
    <source>
        <dbReference type="EMBL" id="AOW05592.1"/>
    </source>
</evidence>
<protein>
    <submittedName>
        <fullName evidence="1">Uncharacterized protein</fullName>
    </submittedName>
</protein>
<dbReference type="EMBL" id="CP017557">
    <property type="protein sequence ID" value="AOW05592.1"/>
    <property type="molecule type" value="Genomic_DNA"/>
</dbReference>
<dbReference type="Proteomes" id="UP000182444">
    <property type="component" value="Chromosome 1E"/>
</dbReference>
<accession>A0A1D8NIX6</accession>
<dbReference type="GeneID" id="94583653"/>
<dbReference type="RefSeq" id="XP_068139149.1">
    <property type="nucleotide sequence ID" value="XM_068283048.1"/>
</dbReference>
<reference evidence="1 2" key="1">
    <citation type="journal article" date="2016" name="PLoS ONE">
        <title>Sequence Assembly of Yarrowia lipolytica Strain W29/CLIB89 Shows Transposable Element Diversity.</title>
        <authorList>
            <person name="Magnan C."/>
            <person name="Yu J."/>
            <person name="Chang I."/>
            <person name="Jahn E."/>
            <person name="Kanomata Y."/>
            <person name="Wu J."/>
            <person name="Zeller M."/>
            <person name="Oakes M."/>
            <person name="Baldi P."/>
            <person name="Sandmeyer S."/>
        </authorList>
    </citation>
    <scope>NUCLEOTIDE SEQUENCE [LARGE SCALE GENOMIC DNA]</scope>
    <source>
        <strain evidence="2">CLIB89(W29)</strain>
    </source>
</reference>
<evidence type="ECO:0000313" key="2">
    <source>
        <dbReference type="Proteomes" id="UP000182444"/>
    </source>
</evidence>
<dbReference type="AlphaFoldDB" id="A0A1D8NIX6"/>
<proteinExistence type="predicted"/>
<gene>
    <name evidence="1" type="ORF">YALI1_E21638g</name>
</gene>
<dbReference type="VEuPathDB" id="FungiDB:YALI1_E21638g"/>
<organism evidence="1 2">
    <name type="scientific">Yarrowia lipolytica</name>
    <name type="common">Candida lipolytica</name>
    <dbReference type="NCBI Taxonomy" id="4952"/>
    <lineage>
        <taxon>Eukaryota</taxon>
        <taxon>Fungi</taxon>
        <taxon>Dikarya</taxon>
        <taxon>Ascomycota</taxon>
        <taxon>Saccharomycotina</taxon>
        <taxon>Dipodascomycetes</taxon>
        <taxon>Dipodascales</taxon>
        <taxon>Dipodascales incertae sedis</taxon>
        <taxon>Yarrowia</taxon>
    </lineage>
</organism>